<dbReference type="InterPro" id="IPR004839">
    <property type="entry name" value="Aminotransferase_I/II_large"/>
</dbReference>
<evidence type="ECO:0000256" key="5">
    <source>
        <dbReference type="ARBA" id="ARBA00022898"/>
    </source>
</evidence>
<dbReference type="AlphaFoldDB" id="A0A6J4PXH6"/>
<dbReference type="GO" id="GO:0030170">
    <property type="term" value="F:pyridoxal phosphate binding"/>
    <property type="evidence" value="ECO:0007669"/>
    <property type="project" value="InterPro"/>
</dbReference>
<dbReference type="InterPro" id="IPR015424">
    <property type="entry name" value="PyrdxlP-dep_Trfase"/>
</dbReference>
<sequence>MNATKEKMQLQLPRRLQGVAPTLIRQIFERALPESINFGLGEPDLPTPQFMREAAARIALEEQNGYTNHAGLLPLREKIAEQYPHLKLQPNQICVTVGSQEAMTAAFMAIVDDGDEVLIPNPSFPAYENCVKISGGEPVFYRLPAEKDFAFDIEEFKQKITSKTKVAVVISPSNPTGKIFTPEDLGQISEVLQDTGIYLISDEIYSDLYFTPDAPRSASEFYERTIIVSGLSKSLSMTGWRLGWVASSQTDVVKAALTLHGFLAVCTSTISQKASLLGWTKEAEESKRDAREIYKRRGEFLIDLMQKELGLRGTAPEGAFYTMVDVRHLGDDLALAEKFLQNRVITVPGAAFGTEAKGFLRVSFCNTEERMTEGVRRMKEALEK</sequence>
<keyword evidence="3 6" id="KW-0032">Aminotransferase</keyword>
<dbReference type="Gene3D" id="3.40.640.10">
    <property type="entry name" value="Type I PLP-dependent aspartate aminotransferase-like (Major domain)"/>
    <property type="match status" value="1"/>
</dbReference>
<dbReference type="SUPFAM" id="SSF53383">
    <property type="entry name" value="PLP-dependent transferases"/>
    <property type="match status" value="1"/>
</dbReference>
<evidence type="ECO:0000313" key="8">
    <source>
        <dbReference type="EMBL" id="CAA9428602.1"/>
    </source>
</evidence>
<reference evidence="8" key="1">
    <citation type="submission" date="2020-02" db="EMBL/GenBank/DDBJ databases">
        <authorList>
            <person name="Meier V. D."/>
        </authorList>
    </citation>
    <scope>NUCLEOTIDE SEQUENCE</scope>
    <source>
        <strain evidence="8">AVDCRST_MAG74</strain>
    </source>
</reference>
<proteinExistence type="inferred from homology"/>
<evidence type="ECO:0000256" key="4">
    <source>
        <dbReference type="ARBA" id="ARBA00022679"/>
    </source>
</evidence>
<dbReference type="InterPro" id="IPR050596">
    <property type="entry name" value="AspAT/PAT-like"/>
</dbReference>
<evidence type="ECO:0000256" key="2">
    <source>
        <dbReference type="ARBA" id="ARBA00007441"/>
    </source>
</evidence>
<dbReference type="GO" id="GO:0006520">
    <property type="term" value="P:amino acid metabolic process"/>
    <property type="evidence" value="ECO:0007669"/>
    <property type="project" value="InterPro"/>
</dbReference>
<dbReference type="InterPro" id="IPR015421">
    <property type="entry name" value="PyrdxlP-dep_Trfase_major"/>
</dbReference>
<dbReference type="GO" id="GO:0008483">
    <property type="term" value="F:transaminase activity"/>
    <property type="evidence" value="ECO:0007669"/>
    <property type="project" value="UniProtKB-KW"/>
</dbReference>
<dbReference type="PROSITE" id="PS00105">
    <property type="entry name" value="AA_TRANSFER_CLASS_1"/>
    <property type="match status" value="1"/>
</dbReference>
<dbReference type="CDD" id="cd00609">
    <property type="entry name" value="AAT_like"/>
    <property type="match status" value="1"/>
</dbReference>
<gene>
    <name evidence="8" type="ORF">AVDCRST_MAG74-3746</name>
</gene>
<evidence type="ECO:0000256" key="6">
    <source>
        <dbReference type="RuleBase" id="RU000481"/>
    </source>
</evidence>
<protein>
    <recommendedName>
        <fullName evidence="6">Aminotransferase</fullName>
        <ecNumber evidence="6">2.6.1.-</ecNumber>
    </recommendedName>
</protein>
<feature type="domain" description="Aminotransferase class I/classII large" evidence="7">
    <location>
        <begin position="35"/>
        <end position="377"/>
    </location>
</feature>
<organism evidence="8">
    <name type="scientific">uncultured Pyrinomonadaceae bacterium</name>
    <dbReference type="NCBI Taxonomy" id="2283094"/>
    <lineage>
        <taxon>Bacteria</taxon>
        <taxon>Pseudomonadati</taxon>
        <taxon>Acidobacteriota</taxon>
        <taxon>Blastocatellia</taxon>
        <taxon>Blastocatellales</taxon>
        <taxon>Pyrinomonadaceae</taxon>
        <taxon>environmental samples</taxon>
    </lineage>
</organism>
<name>A0A6J4PXH6_9BACT</name>
<dbReference type="Pfam" id="PF00155">
    <property type="entry name" value="Aminotran_1_2"/>
    <property type="match status" value="1"/>
</dbReference>
<comment type="cofactor">
    <cofactor evidence="1 6">
        <name>pyridoxal 5'-phosphate</name>
        <dbReference type="ChEBI" id="CHEBI:597326"/>
    </cofactor>
</comment>
<evidence type="ECO:0000256" key="3">
    <source>
        <dbReference type="ARBA" id="ARBA00022576"/>
    </source>
</evidence>
<keyword evidence="5" id="KW-0663">Pyridoxal phosphate</keyword>
<dbReference type="InterPro" id="IPR004838">
    <property type="entry name" value="NHTrfase_class1_PyrdxlP-BS"/>
</dbReference>
<evidence type="ECO:0000256" key="1">
    <source>
        <dbReference type="ARBA" id="ARBA00001933"/>
    </source>
</evidence>
<keyword evidence="4 6" id="KW-0808">Transferase</keyword>
<dbReference type="EMBL" id="CADCUR010000297">
    <property type="protein sequence ID" value="CAA9428602.1"/>
    <property type="molecule type" value="Genomic_DNA"/>
</dbReference>
<evidence type="ECO:0000259" key="7">
    <source>
        <dbReference type="Pfam" id="PF00155"/>
    </source>
</evidence>
<comment type="similarity">
    <text evidence="2 6">Belongs to the class-I pyridoxal-phosphate-dependent aminotransferase family.</text>
</comment>
<dbReference type="PANTHER" id="PTHR46383:SF1">
    <property type="entry name" value="ASPARTATE AMINOTRANSFERASE"/>
    <property type="match status" value="1"/>
</dbReference>
<dbReference type="EC" id="2.6.1.-" evidence="6"/>
<accession>A0A6J4PXH6</accession>
<dbReference type="PANTHER" id="PTHR46383">
    <property type="entry name" value="ASPARTATE AMINOTRANSFERASE"/>
    <property type="match status" value="1"/>
</dbReference>